<feature type="domain" description="GATOR1 complex protein NPRL3 C-terminal HTH" evidence="7">
    <location>
        <begin position="580"/>
        <end position="632"/>
    </location>
</feature>
<dbReference type="GO" id="GO:0038202">
    <property type="term" value="P:TORC1 signaling"/>
    <property type="evidence" value="ECO:0007669"/>
    <property type="project" value="TreeGrafter"/>
</dbReference>
<name>A0AAN6JB61_9PEZI</name>
<evidence type="ECO:0000256" key="4">
    <source>
        <dbReference type="ARBA" id="ARBA00030028"/>
    </source>
</evidence>
<keyword evidence="5" id="KW-0469">Meiosis</keyword>
<sequence length="649" mass="71571">MDSHHPPGEARLIAVLLITRSRSGPTLVFHYPSVPQATLPRTLANDAEDDASDLDSDAGAGDDDPDRMLSTHRPSAAPPDLDSNRGLKPDIDASRDASSSPDDLLGYSVDSLERLLSPGAWAAKKKFEICLDGTTFLGHPMYAREDEAWGSKSATSRRRSIPAPSPCRDGDGQATAETTNITITAPGSPAKAFQDYTHMPDSLDSRHTISLGTSMESTSTASGLPAEQMAMFQVVFALRGDQQTYAAAIHEHVAKKLSKALHHCQMQHDYVSLESRKILALKSKAKQNHTTPDNLLMQLVEHSELAWALKEIYEKIAANDVAGIRLNGTQLSLHIPPNQPPTAPSKPPLTLHSALLLLEDKETLLTSLSHTEASPLAHFIRSHTPTKPLAKLATNLNIPANEILYLSQHLIKWRKARAILPLHPRNTYILHPDAPIDKLAELIPIYAARFAALPTLPQVIKVLSGKPMVYGLLIPSRDHREPFMEILAFLDRHGFVARLQTFGWLRGGGVGEERDERGGREWAVEGVSLLSPHLRPVEDDARSVGSEQTVITTLPAESGGMRQDDGLLQERLILDPAELTEEEVEALDRIMNSLRDAELRERLPQMLKYFDGEHALEDIAVREGLKRAKVEEWMAMLHMEGHLLTFRAI</sequence>
<dbReference type="GO" id="GO:0005774">
    <property type="term" value="C:vacuolar membrane"/>
    <property type="evidence" value="ECO:0007669"/>
    <property type="project" value="UniProtKB-SubCell"/>
</dbReference>
<feature type="region of interest" description="Disordered" evidence="6">
    <location>
        <begin position="47"/>
        <end position="103"/>
    </location>
</feature>
<dbReference type="AlphaFoldDB" id="A0AAN6JB61"/>
<feature type="compositionally biased region" description="Acidic residues" evidence="6">
    <location>
        <begin position="47"/>
        <end position="65"/>
    </location>
</feature>
<dbReference type="GO" id="GO:0051321">
    <property type="term" value="P:meiotic cell cycle"/>
    <property type="evidence" value="ECO:0007669"/>
    <property type="project" value="UniProtKB-UniRule"/>
</dbReference>
<dbReference type="InterPro" id="IPR056603">
    <property type="entry name" value="HTH_NPRL3"/>
</dbReference>
<dbReference type="EMBL" id="JASUXU010000012">
    <property type="protein sequence ID" value="KAK0323626.1"/>
    <property type="molecule type" value="Genomic_DNA"/>
</dbReference>
<comment type="subcellular location">
    <subcellularLocation>
        <location evidence="5">Vacuole membrane</location>
        <topology evidence="5">Peripheral membrane protein</topology>
    </subcellularLocation>
</comment>
<evidence type="ECO:0000256" key="2">
    <source>
        <dbReference type="ARBA" id="ARBA00017880"/>
    </source>
</evidence>
<dbReference type="GO" id="GO:1904262">
    <property type="term" value="P:negative regulation of TORC1 signaling"/>
    <property type="evidence" value="ECO:0007669"/>
    <property type="project" value="TreeGrafter"/>
</dbReference>
<dbReference type="GO" id="GO:0010508">
    <property type="term" value="P:positive regulation of autophagy"/>
    <property type="evidence" value="ECO:0007669"/>
    <property type="project" value="TreeGrafter"/>
</dbReference>
<comment type="caution">
    <text evidence="8">The sequence shown here is derived from an EMBL/GenBank/DDBJ whole genome shotgun (WGS) entry which is preliminary data.</text>
</comment>
<reference evidence="8" key="1">
    <citation type="submission" date="2021-12" db="EMBL/GenBank/DDBJ databases">
        <title>Black yeast isolated from Biological Soil Crust.</title>
        <authorList>
            <person name="Kurbessoian T."/>
        </authorList>
    </citation>
    <scope>NUCLEOTIDE SEQUENCE</scope>
    <source>
        <strain evidence="8">CCFEE 5208</strain>
    </source>
</reference>
<evidence type="ECO:0000313" key="8">
    <source>
        <dbReference type="EMBL" id="KAK0323626.1"/>
    </source>
</evidence>
<accession>A0AAN6JB61</accession>
<comment type="function">
    <text evidence="3 5">Mediates inactivation of the TORC1 complex in response to amino acid starvation. Required for meiotic nuclear division.</text>
</comment>
<organism evidence="8 9">
    <name type="scientific">Friedmanniomyces endolithicus</name>
    <dbReference type="NCBI Taxonomy" id="329885"/>
    <lineage>
        <taxon>Eukaryota</taxon>
        <taxon>Fungi</taxon>
        <taxon>Dikarya</taxon>
        <taxon>Ascomycota</taxon>
        <taxon>Pezizomycotina</taxon>
        <taxon>Dothideomycetes</taxon>
        <taxon>Dothideomycetidae</taxon>
        <taxon>Mycosphaerellales</taxon>
        <taxon>Teratosphaeriaceae</taxon>
        <taxon>Friedmanniomyces</taxon>
    </lineage>
</organism>
<evidence type="ECO:0000256" key="1">
    <source>
        <dbReference type="ARBA" id="ARBA00010546"/>
    </source>
</evidence>
<comment type="similarity">
    <text evidence="1 5">Belongs to the NPR3 family.</text>
</comment>
<dbReference type="PANTHER" id="PTHR13153:SF5">
    <property type="entry name" value="GATOR COMPLEX PROTEIN NPRL3"/>
    <property type="match status" value="1"/>
</dbReference>
<evidence type="ECO:0000256" key="5">
    <source>
        <dbReference type="RuleBase" id="RU368069"/>
    </source>
</evidence>
<evidence type="ECO:0000256" key="6">
    <source>
        <dbReference type="SAM" id="MobiDB-lite"/>
    </source>
</evidence>
<dbReference type="GO" id="GO:1990130">
    <property type="term" value="C:GATOR1 complex"/>
    <property type="evidence" value="ECO:0007669"/>
    <property type="project" value="TreeGrafter"/>
</dbReference>
<evidence type="ECO:0000256" key="3">
    <source>
        <dbReference type="ARBA" id="ARBA00025376"/>
    </source>
</evidence>
<dbReference type="InterPro" id="IPR005365">
    <property type="entry name" value="Npr3"/>
</dbReference>
<dbReference type="PANTHER" id="PTHR13153">
    <property type="entry name" value="CGTHBA PROTEIN -14 GENE PROTEIN"/>
    <property type="match status" value="1"/>
</dbReference>
<proteinExistence type="inferred from homology"/>
<keyword evidence="5" id="KW-0732">Signal</keyword>
<dbReference type="Proteomes" id="UP001168146">
    <property type="component" value="Unassembled WGS sequence"/>
</dbReference>
<feature type="region of interest" description="Disordered" evidence="6">
    <location>
        <begin position="148"/>
        <end position="174"/>
    </location>
</feature>
<dbReference type="Pfam" id="PF24064">
    <property type="entry name" value="HTH_NPRL3"/>
    <property type="match status" value="1"/>
</dbReference>
<dbReference type="Pfam" id="PF03666">
    <property type="entry name" value="NPR3"/>
    <property type="match status" value="2"/>
</dbReference>
<feature type="compositionally biased region" description="Basic and acidic residues" evidence="6">
    <location>
        <begin position="82"/>
        <end position="95"/>
    </location>
</feature>
<evidence type="ECO:0000259" key="7">
    <source>
        <dbReference type="Pfam" id="PF24064"/>
    </source>
</evidence>
<evidence type="ECO:0000313" key="9">
    <source>
        <dbReference type="Proteomes" id="UP001168146"/>
    </source>
</evidence>
<protein>
    <recommendedName>
        <fullName evidence="2 5">Nitrogen permease regulator 3</fullName>
    </recommendedName>
    <alternativeName>
        <fullName evidence="4 5">Required for meiotic nuclear division protein 11</fullName>
    </alternativeName>
</protein>
<dbReference type="GO" id="GO:0034198">
    <property type="term" value="P:cellular response to amino acid starvation"/>
    <property type="evidence" value="ECO:0007669"/>
    <property type="project" value="TreeGrafter"/>
</dbReference>
<gene>
    <name evidence="8" type="primary">npr3_1</name>
    <name evidence="8" type="ORF">LTR82_005373</name>
</gene>